<proteinExistence type="inferred from homology"/>
<protein>
    <submittedName>
        <fullName evidence="3">Nucleotide-binding universal stress UspA family protein</fullName>
    </submittedName>
</protein>
<reference evidence="3 4" key="1">
    <citation type="submission" date="2020-08" db="EMBL/GenBank/DDBJ databases">
        <title>Genomic Encyclopedia of Type Strains, Phase IV (KMG-IV): sequencing the most valuable type-strain genomes for metagenomic binning, comparative biology and taxonomic classification.</title>
        <authorList>
            <person name="Goeker M."/>
        </authorList>
    </citation>
    <scope>NUCLEOTIDE SEQUENCE [LARGE SCALE GENOMIC DNA]</scope>
    <source>
        <strain evidence="3 4">DSM 19612</strain>
    </source>
</reference>
<accession>A0A841PS90</accession>
<evidence type="ECO:0000313" key="3">
    <source>
        <dbReference type="EMBL" id="MBB6451807.1"/>
    </source>
</evidence>
<dbReference type="InterPro" id="IPR006015">
    <property type="entry name" value="Universal_stress_UspA"/>
</dbReference>
<evidence type="ECO:0000259" key="2">
    <source>
        <dbReference type="Pfam" id="PF00582"/>
    </source>
</evidence>
<keyword evidence="4" id="KW-1185">Reference proteome</keyword>
<dbReference type="PANTHER" id="PTHR31964">
    <property type="entry name" value="ADENINE NUCLEOTIDE ALPHA HYDROLASES-LIKE SUPERFAMILY PROTEIN"/>
    <property type="match status" value="1"/>
</dbReference>
<dbReference type="EMBL" id="JACHGH010000001">
    <property type="protein sequence ID" value="MBB6451807.1"/>
    <property type="molecule type" value="Genomic_DNA"/>
</dbReference>
<comment type="similarity">
    <text evidence="1">Belongs to the universal stress protein A family.</text>
</comment>
<dbReference type="Pfam" id="PF00582">
    <property type="entry name" value="Usp"/>
    <property type="match status" value="1"/>
</dbReference>
<evidence type="ECO:0000313" key="4">
    <source>
        <dbReference type="Proteomes" id="UP000581688"/>
    </source>
</evidence>
<gene>
    <name evidence="3" type="ORF">HNQ94_000228</name>
</gene>
<sequence>MKKLLVAIDGSEHSKKAFQLALSMTKGQNVELVLLNVQPTYHSPNVKRFVNLQQIREYQEELSQEAFDIILSDANLADDVHLSKKVRLGDPGTEICKEAKEINATLIIMGNRGLGPIKRAVLGSVSYSVLHNATCPVTIVP</sequence>
<dbReference type="Proteomes" id="UP000581688">
    <property type="component" value="Unassembled WGS sequence"/>
</dbReference>
<evidence type="ECO:0000256" key="1">
    <source>
        <dbReference type="ARBA" id="ARBA00008791"/>
    </source>
</evidence>
<dbReference type="CDD" id="cd23659">
    <property type="entry name" value="USP_At3g01520-like"/>
    <property type="match status" value="1"/>
</dbReference>
<dbReference type="PANTHER" id="PTHR31964:SF113">
    <property type="entry name" value="USPA DOMAIN-CONTAINING PROTEIN"/>
    <property type="match status" value="1"/>
</dbReference>
<dbReference type="AlphaFoldDB" id="A0A841PS90"/>
<dbReference type="InterPro" id="IPR014729">
    <property type="entry name" value="Rossmann-like_a/b/a_fold"/>
</dbReference>
<dbReference type="Gene3D" id="3.40.50.620">
    <property type="entry name" value="HUPs"/>
    <property type="match status" value="1"/>
</dbReference>
<dbReference type="RefSeq" id="WP_174496412.1">
    <property type="nucleotide sequence ID" value="NZ_CADDWK010000007.1"/>
</dbReference>
<name>A0A841PS90_9BACI</name>
<dbReference type="InterPro" id="IPR006016">
    <property type="entry name" value="UspA"/>
</dbReference>
<dbReference type="SUPFAM" id="SSF52402">
    <property type="entry name" value="Adenine nucleotide alpha hydrolases-like"/>
    <property type="match status" value="1"/>
</dbReference>
<comment type="caution">
    <text evidence="3">The sequence shown here is derived from an EMBL/GenBank/DDBJ whole genome shotgun (WGS) entry which is preliminary data.</text>
</comment>
<dbReference type="PRINTS" id="PR01438">
    <property type="entry name" value="UNVRSLSTRESS"/>
</dbReference>
<organism evidence="3 4">
    <name type="scientific">Salirhabdus euzebyi</name>
    <dbReference type="NCBI Taxonomy" id="394506"/>
    <lineage>
        <taxon>Bacteria</taxon>
        <taxon>Bacillati</taxon>
        <taxon>Bacillota</taxon>
        <taxon>Bacilli</taxon>
        <taxon>Bacillales</taxon>
        <taxon>Bacillaceae</taxon>
        <taxon>Salirhabdus</taxon>
    </lineage>
</organism>
<feature type="domain" description="UspA" evidence="2">
    <location>
        <begin position="1"/>
        <end position="141"/>
    </location>
</feature>